<gene>
    <name evidence="10" type="ORF">SAMN05421736_103182</name>
</gene>
<evidence type="ECO:0000313" key="10">
    <source>
        <dbReference type="EMBL" id="SDY74224.1"/>
    </source>
</evidence>
<dbReference type="AlphaFoldDB" id="A0A1H3MD46"/>
<dbReference type="InterPro" id="IPR015655">
    <property type="entry name" value="PP2C"/>
</dbReference>
<dbReference type="FunFam" id="3.60.40.10:FF:000002">
    <property type="entry name" value="Serine/threonine phosphatase stp"/>
    <property type="match status" value="1"/>
</dbReference>
<reference evidence="11" key="1">
    <citation type="submission" date="2016-10" db="EMBL/GenBank/DDBJ databases">
        <authorList>
            <person name="Varghese N."/>
            <person name="Submissions S."/>
        </authorList>
    </citation>
    <scope>NUCLEOTIDE SEQUENCE [LARGE SCALE GENOMIC DNA]</scope>
    <source>
        <strain evidence="11">SP</strain>
    </source>
</reference>
<evidence type="ECO:0000256" key="6">
    <source>
        <dbReference type="ARBA" id="ARBA00023211"/>
    </source>
</evidence>
<evidence type="ECO:0000256" key="2">
    <source>
        <dbReference type="ARBA" id="ARBA00013081"/>
    </source>
</evidence>
<sequence>MDAVFRTDVGQLRPNNEDDGAFSTDDKGQMIVLVADGMGGHQAGDVASKMTKELIIKAWEENQTTFSPKEAEKWLEDIINDVNGRIFTHAQENPECAGMGTTLVAAICNESFVSVAHVGDSRIYLKSGDEMRQITADHTLVGELVRSGQITRDEAMHHPRKNVILRALGTEDSIKTDINTIHWDSGSHLLLCSDGLTDKLLDAEINEQLSCEQTLEDIANQLIAMANERGGEDNVTLAIVRHSDPEKGVSDA</sequence>
<dbReference type="SUPFAM" id="SSF81606">
    <property type="entry name" value="PP2C-like"/>
    <property type="match status" value="1"/>
</dbReference>
<dbReference type="SMART" id="SM00332">
    <property type="entry name" value="PP2Cc"/>
    <property type="match status" value="1"/>
</dbReference>
<dbReference type="InterPro" id="IPR001932">
    <property type="entry name" value="PPM-type_phosphatase-like_dom"/>
</dbReference>
<feature type="domain" description="PPM-type phosphatase" evidence="9">
    <location>
        <begin position="2"/>
        <end position="242"/>
    </location>
</feature>
<dbReference type="OrthoDB" id="9801841at2"/>
<comment type="catalytic activity">
    <reaction evidence="7">
        <text>O-phospho-L-seryl-[protein] + H2O = L-seryl-[protein] + phosphate</text>
        <dbReference type="Rhea" id="RHEA:20629"/>
        <dbReference type="Rhea" id="RHEA-COMP:9863"/>
        <dbReference type="Rhea" id="RHEA-COMP:11604"/>
        <dbReference type="ChEBI" id="CHEBI:15377"/>
        <dbReference type="ChEBI" id="CHEBI:29999"/>
        <dbReference type="ChEBI" id="CHEBI:43474"/>
        <dbReference type="ChEBI" id="CHEBI:83421"/>
        <dbReference type="EC" id="3.1.3.16"/>
    </reaction>
</comment>
<dbReference type="Pfam" id="PF13672">
    <property type="entry name" value="PP2C_2"/>
    <property type="match status" value="1"/>
</dbReference>
<evidence type="ECO:0000256" key="3">
    <source>
        <dbReference type="ARBA" id="ARBA00022723"/>
    </source>
</evidence>
<dbReference type="PROSITE" id="PS51746">
    <property type="entry name" value="PPM_2"/>
    <property type="match status" value="1"/>
</dbReference>
<evidence type="ECO:0000259" key="9">
    <source>
        <dbReference type="PROSITE" id="PS51746"/>
    </source>
</evidence>
<evidence type="ECO:0000256" key="8">
    <source>
        <dbReference type="ARBA" id="ARBA00048336"/>
    </source>
</evidence>
<accession>A0A1H3MD46</accession>
<keyword evidence="4" id="KW-0378">Hydrolase</keyword>
<keyword evidence="6" id="KW-0464">Manganese</keyword>
<name>A0A1H3MD46_9BACI</name>
<evidence type="ECO:0000256" key="7">
    <source>
        <dbReference type="ARBA" id="ARBA00047761"/>
    </source>
</evidence>
<dbReference type="NCBIfam" id="NF033484">
    <property type="entry name" value="Stp1_PP2C_phos"/>
    <property type="match status" value="1"/>
</dbReference>
<dbReference type="SMART" id="SM00331">
    <property type="entry name" value="PP2C_SIG"/>
    <property type="match status" value="1"/>
</dbReference>
<evidence type="ECO:0000256" key="5">
    <source>
        <dbReference type="ARBA" id="ARBA00022912"/>
    </source>
</evidence>
<dbReference type="EMBL" id="FNPI01000003">
    <property type="protein sequence ID" value="SDY74224.1"/>
    <property type="molecule type" value="Genomic_DNA"/>
</dbReference>
<keyword evidence="5" id="KW-0904">Protein phosphatase</keyword>
<dbReference type="PANTHER" id="PTHR47992">
    <property type="entry name" value="PROTEIN PHOSPHATASE"/>
    <property type="match status" value="1"/>
</dbReference>
<organism evidence="10 11">
    <name type="scientific">Evansella caseinilytica</name>
    <dbReference type="NCBI Taxonomy" id="1503961"/>
    <lineage>
        <taxon>Bacteria</taxon>
        <taxon>Bacillati</taxon>
        <taxon>Bacillota</taxon>
        <taxon>Bacilli</taxon>
        <taxon>Bacillales</taxon>
        <taxon>Bacillaceae</taxon>
        <taxon>Evansella</taxon>
    </lineage>
</organism>
<proteinExistence type="predicted"/>
<dbReference type="Proteomes" id="UP000198935">
    <property type="component" value="Unassembled WGS sequence"/>
</dbReference>
<keyword evidence="11" id="KW-1185">Reference proteome</keyword>
<dbReference type="CDD" id="cd00143">
    <property type="entry name" value="PP2Cc"/>
    <property type="match status" value="1"/>
</dbReference>
<evidence type="ECO:0000313" key="11">
    <source>
        <dbReference type="Proteomes" id="UP000198935"/>
    </source>
</evidence>
<dbReference type="STRING" id="1503961.SAMN05421736_103182"/>
<dbReference type="GO" id="GO:0046872">
    <property type="term" value="F:metal ion binding"/>
    <property type="evidence" value="ECO:0007669"/>
    <property type="project" value="UniProtKB-KW"/>
</dbReference>
<dbReference type="Gene3D" id="3.60.40.10">
    <property type="entry name" value="PPM-type phosphatase domain"/>
    <property type="match status" value="1"/>
</dbReference>
<dbReference type="InterPro" id="IPR036457">
    <property type="entry name" value="PPM-type-like_dom_sf"/>
</dbReference>
<evidence type="ECO:0000256" key="4">
    <source>
        <dbReference type="ARBA" id="ARBA00022801"/>
    </source>
</evidence>
<evidence type="ECO:0000256" key="1">
    <source>
        <dbReference type="ARBA" id="ARBA00001936"/>
    </source>
</evidence>
<comment type="catalytic activity">
    <reaction evidence="8">
        <text>O-phospho-L-threonyl-[protein] + H2O = L-threonyl-[protein] + phosphate</text>
        <dbReference type="Rhea" id="RHEA:47004"/>
        <dbReference type="Rhea" id="RHEA-COMP:11060"/>
        <dbReference type="Rhea" id="RHEA-COMP:11605"/>
        <dbReference type="ChEBI" id="CHEBI:15377"/>
        <dbReference type="ChEBI" id="CHEBI:30013"/>
        <dbReference type="ChEBI" id="CHEBI:43474"/>
        <dbReference type="ChEBI" id="CHEBI:61977"/>
        <dbReference type="EC" id="3.1.3.16"/>
    </reaction>
</comment>
<protein>
    <recommendedName>
        <fullName evidence="2">protein-serine/threonine phosphatase</fullName>
        <ecNumber evidence="2">3.1.3.16</ecNumber>
    </recommendedName>
</protein>
<dbReference type="GO" id="GO:0004722">
    <property type="term" value="F:protein serine/threonine phosphatase activity"/>
    <property type="evidence" value="ECO:0007669"/>
    <property type="project" value="UniProtKB-EC"/>
</dbReference>
<dbReference type="EC" id="3.1.3.16" evidence="2"/>
<keyword evidence="3" id="KW-0479">Metal-binding</keyword>
<comment type="cofactor">
    <cofactor evidence="1">
        <name>Mn(2+)</name>
        <dbReference type="ChEBI" id="CHEBI:29035"/>
    </cofactor>
</comment>